<dbReference type="Proteomes" id="UP001205740">
    <property type="component" value="Unassembled WGS sequence"/>
</dbReference>
<organism evidence="2 3">
    <name type="scientific">Williamsia serinedens</name>
    <dbReference type="NCBI Taxonomy" id="391736"/>
    <lineage>
        <taxon>Bacteria</taxon>
        <taxon>Bacillati</taxon>
        <taxon>Actinomycetota</taxon>
        <taxon>Actinomycetes</taxon>
        <taxon>Mycobacteriales</taxon>
        <taxon>Nocardiaceae</taxon>
        <taxon>Williamsia</taxon>
    </lineage>
</organism>
<gene>
    <name evidence="2" type="ORF">LX12_002071</name>
</gene>
<proteinExistence type="predicted"/>
<dbReference type="Pfam" id="PF01590">
    <property type="entry name" value="GAF"/>
    <property type="match status" value="1"/>
</dbReference>
<dbReference type="EMBL" id="JAMTCG010000003">
    <property type="protein sequence ID" value="MCP2160884.1"/>
    <property type="molecule type" value="Genomic_DNA"/>
</dbReference>
<dbReference type="SUPFAM" id="SSF55781">
    <property type="entry name" value="GAF domain-like"/>
    <property type="match status" value="1"/>
</dbReference>
<comment type="caution">
    <text evidence="2">The sequence shown here is derived from an EMBL/GenBank/DDBJ whole genome shotgun (WGS) entry which is preliminary data.</text>
</comment>
<feature type="domain" description="GAF" evidence="1">
    <location>
        <begin position="33"/>
        <end position="181"/>
    </location>
</feature>
<sequence>MSDQTSGVTTGTVPGHSVVAVADIVHSLTRPFDVAELMDAVADAARRGFAAQSSAVVVLDRTREPVRAEAVAAAGDASAVDDPSLSTSGPGLTAAGDGALAVIGDLDEQSDRWPRYREHARDAGIRAVHAFPIRFMDRPVGSVVVHTADPWGQNRPVMLGQLLADLAAIALSAGITDAQPATVEVVVDRLIRDNRTIATAVGITAATMDLDPVAARRELRRLAAAHQAPFAAHARALVDAHDRRPGDHGGLLSDPYTRS</sequence>
<reference evidence="2 3" key="1">
    <citation type="submission" date="2022-06" db="EMBL/GenBank/DDBJ databases">
        <title>Genomic Encyclopedia of Archaeal and Bacterial Type Strains, Phase II (KMG-II): from individual species to whole genera.</title>
        <authorList>
            <person name="Goeker M."/>
        </authorList>
    </citation>
    <scope>NUCLEOTIDE SEQUENCE [LARGE SCALE GENOMIC DNA]</scope>
    <source>
        <strain evidence="2 3">DSM 45037</strain>
    </source>
</reference>
<evidence type="ECO:0000259" key="1">
    <source>
        <dbReference type="SMART" id="SM00065"/>
    </source>
</evidence>
<protein>
    <submittedName>
        <fullName evidence="2">GAF domain-containing protein</fullName>
    </submittedName>
</protein>
<dbReference type="InterPro" id="IPR003018">
    <property type="entry name" value="GAF"/>
</dbReference>
<accession>A0ABT1H1M5</accession>
<dbReference type="Gene3D" id="3.30.450.40">
    <property type="match status" value="1"/>
</dbReference>
<dbReference type="RefSeq" id="WP_253654443.1">
    <property type="nucleotide sequence ID" value="NZ_BAAAOE010000003.1"/>
</dbReference>
<dbReference type="InterPro" id="IPR029016">
    <property type="entry name" value="GAF-like_dom_sf"/>
</dbReference>
<dbReference type="SMART" id="SM00065">
    <property type="entry name" value="GAF"/>
    <property type="match status" value="1"/>
</dbReference>
<evidence type="ECO:0000313" key="2">
    <source>
        <dbReference type="EMBL" id="MCP2160884.1"/>
    </source>
</evidence>
<name>A0ABT1H1M5_9NOCA</name>
<evidence type="ECO:0000313" key="3">
    <source>
        <dbReference type="Proteomes" id="UP001205740"/>
    </source>
</evidence>
<keyword evidence="3" id="KW-1185">Reference proteome</keyword>